<dbReference type="GO" id="GO:0006355">
    <property type="term" value="P:regulation of DNA-templated transcription"/>
    <property type="evidence" value="ECO:0007669"/>
    <property type="project" value="InterPro"/>
</dbReference>
<feature type="compositionally biased region" description="Acidic residues" evidence="6">
    <location>
        <begin position="1"/>
        <end position="11"/>
    </location>
</feature>
<evidence type="ECO:0000256" key="1">
    <source>
        <dbReference type="ARBA" id="ARBA00009661"/>
    </source>
</evidence>
<sequence length="361" mass="38782">VHRLSEDEDEDRNSKQKRGILPKQATQIMKSWLFQHIVHPYPTEDEKRQIAAQTNLTLLQVNNWFINARRRILQPMLEASNPEKAKAKKPSKPGNKPQQRFWPIQPNSSVKEDKDDDDSTPKPQALPPASPRKMSVSSVTTAAASSAAITATSMAERVQQQIIATDTTLASQAEALMGFMPNGGFVVRVSPEGHLIPSAPMATHNPMSITLENLQALQSNGFVFTPGPTSLPFSLPLGAMSPSAGLGVGHFSNLAASPMTFGGLNFAPAYNTALQFANCINTAPIDLSTMSASTALHLGTLANSVAQNTFHLSNAGQMFFGVPLQDNSGDQSFGDPDESAEAGELKIDISDVRDVHDVGEG</sequence>
<dbReference type="InterPro" id="IPR009057">
    <property type="entry name" value="Homeodomain-like_sf"/>
</dbReference>
<feature type="region of interest" description="Disordered" evidence="6">
    <location>
        <begin position="326"/>
        <end position="346"/>
    </location>
</feature>
<gene>
    <name evidence="8" type="ORF">CUNI_LOCUS5592</name>
</gene>
<comment type="subcellular location">
    <subcellularLocation>
        <location evidence="5">Nucleus</location>
    </subcellularLocation>
</comment>
<protein>
    <recommendedName>
        <fullName evidence="7">Homeobox domain-containing protein</fullName>
    </recommendedName>
</protein>
<feature type="region of interest" description="Disordered" evidence="6">
    <location>
        <begin position="1"/>
        <end position="21"/>
    </location>
</feature>
<keyword evidence="9" id="KW-1185">Reference proteome</keyword>
<dbReference type="Proteomes" id="UP000678393">
    <property type="component" value="Unassembled WGS sequence"/>
</dbReference>
<evidence type="ECO:0000313" key="9">
    <source>
        <dbReference type="Proteomes" id="UP000678393"/>
    </source>
</evidence>
<dbReference type="Pfam" id="PF05920">
    <property type="entry name" value="Homeobox_KN"/>
    <property type="match status" value="1"/>
</dbReference>
<dbReference type="CDD" id="cd00086">
    <property type="entry name" value="homeodomain"/>
    <property type="match status" value="1"/>
</dbReference>
<evidence type="ECO:0000259" key="7">
    <source>
        <dbReference type="PROSITE" id="PS50071"/>
    </source>
</evidence>
<evidence type="ECO:0000256" key="3">
    <source>
        <dbReference type="ARBA" id="ARBA00023155"/>
    </source>
</evidence>
<dbReference type="PROSITE" id="PS50071">
    <property type="entry name" value="HOMEOBOX_2"/>
    <property type="match status" value="1"/>
</dbReference>
<evidence type="ECO:0000256" key="6">
    <source>
        <dbReference type="SAM" id="MobiDB-lite"/>
    </source>
</evidence>
<feature type="non-terminal residue" evidence="8">
    <location>
        <position position="361"/>
    </location>
</feature>
<evidence type="ECO:0000256" key="4">
    <source>
        <dbReference type="ARBA" id="ARBA00023242"/>
    </source>
</evidence>
<dbReference type="InterPro" id="IPR008422">
    <property type="entry name" value="KN_HD"/>
</dbReference>
<reference evidence="8" key="1">
    <citation type="submission" date="2021-04" db="EMBL/GenBank/DDBJ databases">
        <authorList>
            <consortium name="Molecular Ecology Group"/>
        </authorList>
    </citation>
    <scope>NUCLEOTIDE SEQUENCE</scope>
</reference>
<dbReference type="FunFam" id="1.10.10.60:FF:000004">
    <property type="entry name" value="Meis2 homeobox isoform 2c"/>
    <property type="match status" value="1"/>
</dbReference>
<dbReference type="PANTHER" id="PTHR11850">
    <property type="entry name" value="HOMEOBOX PROTEIN TRANSCRIPTION FACTORS"/>
    <property type="match status" value="1"/>
</dbReference>
<dbReference type="OrthoDB" id="10056939at2759"/>
<dbReference type="SUPFAM" id="SSF46689">
    <property type="entry name" value="Homeodomain-like"/>
    <property type="match status" value="1"/>
</dbReference>
<feature type="domain" description="Homeobox" evidence="7">
    <location>
        <begin position="12"/>
        <end position="75"/>
    </location>
</feature>
<name>A0A8S3YSD5_9EUPU</name>
<organism evidence="8 9">
    <name type="scientific">Candidula unifasciata</name>
    <dbReference type="NCBI Taxonomy" id="100452"/>
    <lineage>
        <taxon>Eukaryota</taxon>
        <taxon>Metazoa</taxon>
        <taxon>Spiralia</taxon>
        <taxon>Lophotrochozoa</taxon>
        <taxon>Mollusca</taxon>
        <taxon>Gastropoda</taxon>
        <taxon>Heterobranchia</taxon>
        <taxon>Euthyneura</taxon>
        <taxon>Panpulmonata</taxon>
        <taxon>Eupulmonata</taxon>
        <taxon>Stylommatophora</taxon>
        <taxon>Helicina</taxon>
        <taxon>Helicoidea</taxon>
        <taxon>Geomitridae</taxon>
        <taxon>Candidula</taxon>
    </lineage>
</organism>
<dbReference type="EMBL" id="CAJHNH020000819">
    <property type="protein sequence ID" value="CAG5120034.1"/>
    <property type="molecule type" value="Genomic_DNA"/>
</dbReference>
<comment type="caution">
    <text evidence="8">The sequence shown here is derived from an EMBL/GenBank/DDBJ whole genome shotgun (WGS) entry which is preliminary data.</text>
</comment>
<feature type="region of interest" description="Disordered" evidence="6">
    <location>
        <begin position="77"/>
        <end position="138"/>
    </location>
</feature>
<evidence type="ECO:0000313" key="8">
    <source>
        <dbReference type="EMBL" id="CAG5120034.1"/>
    </source>
</evidence>
<evidence type="ECO:0000256" key="2">
    <source>
        <dbReference type="ARBA" id="ARBA00023125"/>
    </source>
</evidence>
<dbReference type="GO" id="GO:0005634">
    <property type="term" value="C:nucleus"/>
    <property type="evidence" value="ECO:0007669"/>
    <property type="project" value="UniProtKB-SubCell"/>
</dbReference>
<dbReference type="SMART" id="SM00389">
    <property type="entry name" value="HOX"/>
    <property type="match status" value="1"/>
</dbReference>
<dbReference type="InterPro" id="IPR001356">
    <property type="entry name" value="HD"/>
</dbReference>
<evidence type="ECO:0000256" key="5">
    <source>
        <dbReference type="PROSITE-ProRule" id="PRU00108"/>
    </source>
</evidence>
<feature type="DNA-binding region" description="Homeobox" evidence="5">
    <location>
        <begin position="14"/>
        <end position="76"/>
    </location>
</feature>
<keyword evidence="2 5" id="KW-0238">DNA-binding</keyword>
<accession>A0A8S3YSD5</accession>
<dbReference type="AlphaFoldDB" id="A0A8S3YSD5"/>
<keyword evidence="4 5" id="KW-0539">Nucleus</keyword>
<dbReference type="InterPro" id="IPR050224">
    <property type="entry name" value="TALE_homeobox"/>
</dbReference>
<keyword evidence="3 5" id="KW-0371">Homeobox</keyword>
<proteinExistence type="inferred from homology"/>
<dbReference type="Gene3D" id="1.10.10.60">
    <property type="entry name" value="Homeodomain-like"/>
    <property type="match status" value="1"/>
</dbReference>
<comment type="similarity">
    <text evidence="1">Belongs to the TALE/MEIS homeobox family.</text>
</comment>
<dbReference type="GO" id="GO:0003677">
    <property type="term" value="F:DNA binding"/>
    <property type="evidence" value="ECO:0007669"/>
    <property type="project" value="UniProtKB-UniRule"/>
</dbReference>